<sequence>MILFALIILIVAILLRPLTLPKPEALSAAFAPVVVAPLKPVSAFNAIVDPAARSVALFQEAGRVIRHPRCMNCHPRTDRPTQTDAMRPHMPAVARGPDGAGDPHLRCATCHNDANFTGRDVPGNPQWLLALIEQAWQGRSLGETCRQLFDPARSYITRAELLEHMANDALVGWAWHPGGDRPPAPGTQAQFGALIAAWRETDARWPA</sequence>
<dbReference type="AlphaFoldDB" id="A0A2A4B577"/>
<dbReference type="InterPro" id="IPR036280">
    <property type="entry name" value="Multihaem_cyt_sf"/>
</dbReference>
<comment type="caution">
    <text evidence="1">The sequence shown here is derived from an EMBL/GenBank/DDBJ whole genome shotgun (WGS) entry which is preliminary data.</text>
</comment>
<proteinExistence type="predicted"/>
<organism evidence="1 2">
    <name type="scientific">Sphingomonas spermidinifaciens</name>
    <dbReference type="NCBI Taxonomy" id="1141889"/>
    <lineage>
        <taxon>Bacteria</taxon>
        <taxon>Pseudomonadati</taxon>
        <taxon>Pseudomonadota</taxon>
        <taxon>Alphaproteobacteria</taxon>
        <taxon>Sphingomonadales</taxon>
        <taxon>Sphingomonadaceae</taxon>
        <taxon>Sphingomonas</taxon>
    </lineage>
</organism>
<evidence type="ECO:0000313" key="1">
    <source>
        <dbReference type="EMBL" id="PCD02796.1"/>
    </source>
</evidence>
<protein>
    <submittedName>
        <fullName evidence="1">Isoquinoline 1-oxidoreductase subunit</fullName>
    </submittedName>
</protein>
<name>A0A2A4B577_9SPHN</name>
<dbReference type="Proteomes" id="UP000218366">
    <property type="component" value="Unassembled WGS sequence"/>
</dbReference>
<dbReference type="SUPFAM" id="SSF48695">
    <property type="entry name" value="Multiheme cytochromes"/>
    <property type="match status" value="1"/>
</dbReference>
<keyword evidence="2" id="KW-1185">Reference proteome</keyword>
<dbReference type="EMBL" id="NWMW01000002">
    <property type="protein sequence ID" value="PCD02796.1"/>
    <property type="molecule type" value="Genomic_DNA"/>
</dbReference>
<gene>
    <name evidence="1" type="ORF">COC42_12035</name>
</gene>
<dbReference type="OrthoDB" id="656942at2"/>
<reference evidence="1 2" key="1">
    <citation type="submission" date="2017-09" db="EMBL/GenBank/DDBJ databases">
        <title>Sphingomonas spermidinifaciens 9NM-10, whole genome shotgun sequence.</title>
        <authorList>
            <person name="Feng G."/>
            <person name="Zhu H."/>
        </authorList>
    </citation>
    <scope>NUCLEOTIDE SEQUENCE [LARGE SCALE GENOMIC DNA]</scope>
    <source>
        <strain evidence="1 2">9NM-10</strain>
    </source>
</reference>
<evidence type="ECO:0000313" key="2">
    <source>
        <dbReference type="Proteomes" id="UP000218366"/>
    </source>
</evidence>
<accession>A0A2A4B577</accession>